<dbReference type="FunFam" id="2.40.70.10:FF:000008">
    <property type="entry name" value="Cathepsin D"/>
    <property type="match status" value="1"/>
</dbReference>
<keyword evidence="14" id="KW-0732">Signal</keyword>
<evidence type="ECO:0000256" key="1">
    <source>
        <dbReference type="ARBA" id="ARBA00004236"/>
    </source>
</evidence>
<keyword evidence="8" id="KW-0325">Glycoprotein</keyword>
<evidence type="ECO:0000256" key="13">
    <source>
        <dbReference type="SAM" id="MobiDB-lite"/>
    </source>
</evidence>
<reference evidence="17" key="2">
    <citation type="submission" date="2013-04" db="EMBL/GenBank/DDBJ databases">
        <title>Genomic mechanisms accounting for the adaptation to parasitism in nematode-trapping fungi.</title>
        <authorList>
            <person name="Ahren D.G."/>
        </authorList>
    </citation>
    <scope>NUCLEOTIDE SEQUENCE [LARGE SCALE GENOMIC DNA]</scope>
    <source>
        <strain evidence="17">CBS 200.50</strain>
    </source>
</reference>
<dbReference type="FunFam" id="2.40.70.10:FF:000060">
    <property type="entry name" value="Aspartic-type endopeptidase ctsD"/>
    <property type="match status" value="1"/>
</dbReference>
<evidence type="ECO:0000256" key="14">
    <source>
        <dbReference type="SAM" id="SignalP"/>
    </source>
</evidence>
<comment type="subcellular location">
    <subcellularLocation>
        <location evidence="1">Cell membrane</location>
    </subcellularLocation>
</comment>
<dbReference type="OrthoDB" id="28208at2759"/>
<feature type="active site" evidence="10">
    <location>
        <position position="309"/>
    </location>
</feature>
<dbReference type="Gene3D" id="2.40.70.10">
    <property type="entry name" value="Acid Proteases"/>
    <property type="match status" value="2"/>
</dbReference>
<dbReference type="EMBL" id="AQGS01000762">
    <property type="protein sequence ID" value="EPS37044.1"/>
    <property type="molecule type" value="Genomic_DNA"/>
</dbReference>
<dbReference type="InterPro" id="IPR001969">
    <property type="entry name" value="Aspartic_peptidase_AS"/>
</dbReference>
<keyword evidence="9" id="KW-0449">Lipoprotein</keyword>
<dbReference type="InterPro" id="IPR001461">
    <property type="entry name" value="Aspartic_peptidase_A1"/>
</dbReference>
<dbReference type="InterPro" id="IPR021109">
    <property type="entry name" value="Peptidase_aspartic_dom_sf"/>
</dbReference>
<organism evidence="16 17">
    <name type="scientific">Dactylellina haptotyla (strain CBS 200.50)</name>
    <name type="common">Nematode-trapping fungus</name>
    <name type="synonym">Monacrosporium haptotylum</name>
    <dbReference type="NCBI Taxonomy" id="1284197"/>
    <lineage>
        <taxon>Eukaryota</taxon>
        <taxon>Fungi</taxon>
        <taxon>Dikarya</taxon>
        <taxon>Ascomycota</taxon>
        <taxon>Pezizomycotina</taxon>
        <taxon>Orbiliomycetes</taxon>
        <taxon>Orbiliales</taxon>
        <taxon>Orbiliaceae</taxon>
        <taxon>Dactylellina</taxon>
    </lineage>
</organism>
<keyword evidence="6 12" id="KW-0378">Hydrolase</keyword>
<protein>
    <recommendedName>
        <fullName evidence="15">Peptidase A1 domain-containing protein</fullName>
    </recommendedName>
</protein>
<dbReference type="PROSITE" id="PS00141">
    <property type="entry name" value="ASP_PROTEASE"/>
    <property type="match status" value="2"/>
</dbReference>
<keyword evidence="5 12" id="KW-0064">Aspartyl protease</keyword>
<evidence type="ECO:0000256" key="7">
    <source>
        <dbReference type="ARBA" id="ARBA00023136"/>
    </source>
</evidence>
<feature type="chain" id="PRO_5004560241" description="Peptidase A1 domain-containing protein" evidence="14">
    <location>
        <begin position="19"/>
        <end position="564"/>
    </location>
</feature>
<accession>S8A2T6</accession>
<feature type="active site" evidence="10">
    <location>
        <position position="121"/>
    </location>
</feature>
<keyword evidence="11" id="KW-1015">Disulfide bond</keyword>
<dbReference type="Pfam" id="PF00026">
    <property type="entry name" value="Asp"/>
    <property type="match status" value="1"/>
</dbReference>
<evidence type="ECO:0000256" key="3">
    <source>
        <dbReference type="ARBA" id="ARBA00022475"/>
    </source>
</evidence>
<evidence type="ECO:0000256" key="8">
    <source>
        <dbReference type="ARBA" id="ARBA00023180"/>
    </source>
</evidence>
<dbReference type="GO" id="GO:0006508">
    <property type="term" value="P:proteolysis"/>
    <property type="evidence" value="ECO:0007669"/>
    <property type="project" value="UniProtKB-KW"/>
</dbReference>
<dbReference type="PANTHER" id="PTHR47966:SF75">
    <property type="entry name" value="ENDOPEPTIDASE (CTSD), PUTATIVE (AFU_ORTHOLOGUE AFUA_4G07040)-RELATED"/>
    <property type="match status" value="1"/>
</dbReference>
<keyword evidence="3" id="KW-1003">Cell membrane</keyword>
<dbReference type="AlphaFoldDB" id="S8A2T6"/>
<dbReference type="InterPro" id="IPR033121">
    <property type="entry name" value="PEPTIDASE_A1"/>
</dbReference>
<evidence type="ECO:0000313" key="17">
    <source>
        <dbReference type="Proteomes" id="UP000015100"/>
    </source>
</evidence>
<feature type="compositionally biased region" description="Polar residues" evidence="13">
    <location>
        <begin position="426"/>
        <end position="450"/>
    </location>
</feature>
<keyword evidence="17" id="KW-1185">Reference proteome</keyword>
<feature type="disulfide bond" evidence="11">
    <location>
        <begin position="134"/>
        <end position="139"/>
    </location>
</feature>
<dbReference type="GO" id="GO:0005886">
    <property type="term" value="C:plasma membrane"/>
    <property type="evidence" value="ECO:0007669"/>
    <property type="project" value="UniProtKB-SubCell"/>
</dbReference>
<evidence type="ECO:0000256" key="10">
    <source>
        <dbReference type="PIRSR" id="PIRSR601461-1"/>
    </source>
</evidence>
<evidence type="ECO:0000256" key="2">
    <source>
        <dbReference type="ARBA" id="ARBA00007447"/>
    </source>
</evidence>
<dbReference type="MEROPS" id="A01.077"/>
<keyword evidence="4 12" id="KW-0645">Protease</keyword>
<feature type="disulfide bond" evidence="11">
    <location>
        <begin position="343"/>
        <end position="377"/>
    </location>
</feature>
<dbReference type="InterPro" id="IPR034164">
    <property type="entry name" value="Pepsin-like_dom"/>
</dbReference>
<name>S8A2T6_DACHA</name>
<evidence type="ECO:0000313" key="16">
    <source>
        <dbReference type="EMBL" id="EPS37044.1"/>
    </source>
</evidence>
<dbReference type="PRINTS" id="PR00792">
    <property type="entry name" value="PEPSIN"/>
</dbReference>
<dbReference type="GO" id="GO:0004190">
    <property type="term" value="F:aspartic-type endopeptidase activity"/>
    <property type="evidence" value="ECO:0007669"/>
    <property type="project" value="UniProtKB-KW"/>
</dbReference>
<dbReference type="CDD" id="cd05471">
    <property type="entry name" value="pepsin_like"/>
    <property type="match status" value="1"/>
</dbReference>
<dbReference type="eggNOG" id="KOG1339">
    <property type="taxonomic scope" value="Eukaryota"/>
</dbReference>
<comment type="caution">
    <text evidence="16">The sequence shown here is derived from an EMBL/GenBank/DDBJ whole genome shotgun (WGS) entry which is preliminary data.</text>
</comment>
<dbReference type="Proteomes" id="UP000015100">
    <property type="component" value="Unassembled WGS sequence"/>
</dbReference>
<evidence type="ECO:0000256" key="9">
    <source>
        <dbReference type="ARBA" id="ARBA00023288"/>
    </source>
</evidence>
<feature type="compositionally biased region" description="Low complexity" evidence="13">
    <location>
        <begin position="451"/>
        <end position="460"/>
    </location>
</feature>
<keyword evidence="7" id="KW-0472">Membrane</keyword>
<reference evidence="16 17" key="1">
    <citation type="journal article" date="2013" name="PLoS Genet.">
        <title>Genomic mechanisms accounting for the adaptation to parasitism in nematode-trapping fungi.</title>
        <authorList>
            <person name="Meerupati T."/>
            <person name="Andersson K.M."/>
            <person name="Friman E."/>
            <person name="Kumar D."/>
            <person name="Tunlid A."/>
            <person name="Ahren D."/>
        </authorList>
    </citation>
    <scope>NUCLEOTIDE SEQUENCE [LARGE SCALE GENOMIC DNA]</scope>
    <source>
        <strain evidence="16 17">CBS 200.50</strain>
    </source>
</reference>
<feature type="signal peptide" evidence="14">
    <location>
        <begin position="1"/>
        <end position="18"/>
    </location>
</feature>
<evidence type="ECO:0000259" key="15">
    <source>
        <dbReference type="PROSITE" id="PS51767"/>
    </source>
</evidence>
<evidence type="ECO:0000256" key="4">
    <source>
        <dbReference type="ARBA" id="ARBA00022670"/>
    </source>
</evidence>
<evidence type="ECO:0000256" key="6">
    <source>
        <dbReference type="ARBA" id="ARBA00022801"/>
    </source>
</evidence>
<dbReference type="PANTHER" id="PTHR47966">
    <property type="entry name" value="BETA-SITE APP-CLEAVING ENZYME, ISOFORM A-RELATED"/>
    <property type="match status" value="1"/>
</dbReference>
<sequence length="564" mass="61258">MRLIAVICLATCIPSIKAFVPWRVNTTNLDPSTFYAVETPSRTAIRRHELRIYKAEAKFKSRASNKVTINRRKLLYSLPFARRDSDKTSGPISLSSDPDDISYWVDVEFGSSKKSFRMVIDTGSADTWIPSSNCNSKSCLAHRTFGSADSSTLDLTGNESFSIKYASGNVEGTIVKDTLALGSIILRNVGFGLATTVSDDFTTFPVDGILGLGFPSASAQKIPTFLDNLVSQNIISRRLFGVYLHRTSDGEKRGSVIFGMVDDARIDGGTRALNYHDLNKTSGLWSIHMDDVVMDSESANFGGRNVIIDTGTALILIPPADALKLHQYIPETKSNGETFYIPCDTKTRLEFQFGNIKYEISSKDYIGNKVDAEGKFCLSLIVGRSVLRDGAWLIGDVFLRNVYSVFDMDNLRIGFGIPAVNPDSAGTSTTSPLVAPPSTLTSAPSNDAIPTSSTVSSESSSSSWFSAFSTLIFSHPEFDISSSSSIYTHTSSLVTLPSEPTQTSIFGEINTSNTAFTNIPEAVNTTSASTPTTSSSAASLRCHTVQFDQFWVAFFPLVISLFSA</sequence>
<dbReference type="SUPFAM" id="SSF50630">
    <property type="entry name" value="Acid proteases"/>
    <property type="match status" value="1"/>
</dbReference>
<dbReference type="STRING" id="1284197.S8A2T6"/>
<gene>
    <name evidence="16" type="ORF">H072_9341</name>
</gene>
<feature type="domain" description="Peptidase A1" evidence="15">
    <location>
        <begin position="103"/>
        <end position="416"/>
    </location>
</feature>
<dbReference type="OMA" id="SKSCLAH"/>
<dbReference type="HOGENOM" id="CLU_013253_10_0_1"/>
<feature type="region of interest" description="Disordered" evidence="13">
    <location>
        <begin position="426"/>
        <end position="460"/>
    </location>
</feature>
<evidence type="ECO:0000256" key="11">
    <source>
        <dbReference type="PIRSR" id="PIRSR601461-2"/>
    </source>
</evidence>
<evidence type="ECO:0000256" key="12">
    <source>
        <dbReference type="RuleBase" id="RU000454"/>
    </source>
</evidence>
<comment type="similarity">
    <text evidence="2 12">Belongs to the peptidase A1 family.</text>
</comment>
<dbReference type="PROSITE" id="PS51767">
    <property type="entry name" value="PEPTIDASE_A1"/>
    <property type="match status" value="1"/>
</dbReference>
<proteinExistence type="inferred from homology"/>
<evidence type="ECO:0000256" key="5">
    <source>
        <dbReference type="ARBA" id="ARBA00022750"/>
    </source>
</evidence>